<dbReference type="OrthoDB" id="18320at2759"/>
<dbReference type="InterPro" id="IPR006722">
    <property type="entry name" value="Sedlin"/>
</dbReference>
<dbReference type="Gene3D" id="3.30.450.70">
    <property type="match status" value="1"/>
</dbReference>
<evidence type="ECO:0000256" key="2">
    <source>
        <dbReference type="ARBA" id="ARBA00024408"/>
    </source>
</evidence>
<dbReference type="CDD" id="cd14854">
    <property type="entry name" value="TRAPPC2L"/>
    <property type="match status" value="1"/>
</dbReference>
<evidence type="ECO:0000313" key="4">
    <source>
        <dbReference type="Proteomes" id="UP000242287"/>
    </source>
</evidence>
<keyword evidence="4" id="KW-1185">Reference proteome</keyword>
<sequence length="166" mass="18696">MAPNLRLNAVAFVSPQNHPILIRTFVKQDEFAIKYHYIAHTSLDVIEERVSSSGKSAECYLGLLYALEDVAVYGYITPLKVKIVLAFAMADTVIKDVEVNMIFKAMHMAYYSAIANPFLKLDVPVDAAQDHSPYLQVGSAKWKHFRRRIDEISRVTTRVVGHSSLP</sequence>
<name>A0A2A9NF99_9AGAR</name>
<evidence type="ECO:0000313" key="3">
    <source>
        <dbReference type="EMBL" id="PFH46323.1"/>
    </source>
</evidence>
<dbReference type="STRING" id="703135.A0A2A9NF99"/>
<comment type="similarity">
    <text evidence="1">Belongs to the TRAPP small subunits family. Sedlin subfamily.</text>
</comment>
<dbReference type="Proteomes" id="UP000242287">
    <property type="component" value="Unassembled WGS sequence"/>
</dbReference>
<organism evidence="3 4">
    <name type="scientific">Amanita thiersii Skay4041</name>
    <dbReference type="NCBI Taxonomy" id="703135"/>
    <lineage>
        <taxon>Eukaryota</taxon>
        <taxon>Fungi</taxon>
        <taxon>Dikarya</taxon>
        <taxon>Basidiomycota</taxon>
        <taxon>Agaricomycotina</taxon>
        <taxon>Agaricomycetes</taxon>
        <taxon>Agaricomycetidae</taxon>
        <taxon>Agaricales</taxon>
        <taxon>Pluteineae</taxon>
        <taxon>Amanitaceae</taxon>
        <taxon>Amanita</taxon>
    </lineage>
</organism>
<evidence type="ECO:0000256" key="1">
    <source>
        <dbReference type="ARBA" id="ARBA00006626"/>
    </source>
</evidence>
<accession>A0A2A9NF99</accession>
<dbReference type="PANTHER" id="PTHR12403">
    <property type="entry name" value="TRAFFICKING PROTEIN PARTICLE COMPLEX SUBUNIT 2"/>
    <property type="match status" value="1"/>
</dbReference>
<proteinExistence type="inferred from homology"/>
<dbReference type="GO" id="GO:0005737">
    <property type="term" value="C:cytoplasm"/>
    <property type="evidence" value="ECO:0007669"/>
    <property type="project" value="GOC"/>
</dbReference>
<dbReference type="InterPro" id="IPR044760">
    <property type="entry name" value="TRAPPC2L"/>
</dbReference>
<dbReference type="Pfam" id="PF04628">
    <property type="entry name" value="Sedlin_N"/>
    <property type="match status" value="1"/>
</dbReference>
<dbReference type="InterPro" id="IPR011012">
    <property type="entry name" value="Longin-like_dom_sf"/>
</dbReference>
<gene>
    <name evidence="3" type="ORF">AMATHDRAFT_155622</name>
</gene>
<dbReference type="EMBL" id="KZ302208">
    <property type="protein sequence ID" value="PFH46323.1"/>
    <property type="molecule type" value="Genomic_DNA"/>
</dbReference>
<dbReference type="SUPFAM" id="SSF64356">
    <property type="entry name" value="SNARE-like"/>
    <property type="match status" value="1"/>
</dbReference>
<dbReference type="GO" id="GO:0006888">
    <property type="term" value="P:endoplasmic reticulum to Golgi vesicle-mediated transport"/>
    <property type="evidence" value="ECO:0007669"/>
    <property type="project" value="InterPro"/>
</dbReference>
<dbReference type="AlphaFoldDB" id="A0A2A9NF99"/>
<reference evidence="3 4" key="1">
    <citation type="submission" date="2014-02" db="EMBL/GenBank/DDBJ databases">
        <title>Transposable element dynamics among asymbiotic and ectomycorrhizal Amanita fungi.</title>
        <authorList>
            <consortium name="DOE Joint Genome Institute"/>
            <person name="Hess J."/>
            <person name="Skrede I."/>
            <person name="Wolfe B."/>
            <person name="LaButti K."/>
            <person name="Ohm R.A."/>
            <person name="Grigoriev I.V."/>
            <person name="Pringle A."/>
        </authorList>
    </citation>
    <scope>NUCLEOTIDE SEQUENCE [LARGE SCALE GENOMIC DNA]</scope>
    <source>
        <strain evidence="3 4">SKay4041</strain>
    </source>
</reference>
<protein>
    <recommendedName>
        <fullName evidence="2">Trafficking protein particle complex subunit 2-like protein</fullName>
    </recommendedName>
</protein>